<feature type="transmembrane region" description="Helical" evidence="1">
    <location>
        <begin position="6"/>
        <end position="29"/>
    </location>
</feature>
<organism evidence="2 3">
    <name type="scientific">Defluviicoccus vanus</name>
    <dbReference type="NCBI Taxonomy" id="111831"/>
    <lineage>
        <taxon>Bacteria</taxon>
        <taxon>Pseudomonadati</taxon>
        <taxon>Pseudomonadota</taxon>
        <taxon>Alphaproteobacteria</taxon>
        <taxon>Rhodospirillales</taxon>
        <taxon>Rhodospirillaceae</taxon>
        <taxon>Defluviicoccus</taxon>
    </lineage>
</organism>
<evidence type="ECO:0000313" key="3">
    <source>
        <dbReference type="Proteomes" id="UP000516369"/>
    </source>
</evidence>
<gene>
    <name evidence="2" type="ORF">HQ394_05605</name>
</gene>
<evidence type="ECO:0000256" key="1">
    <source>
        <dbReference type="SAM" id="Phobius"/>
    </source>
</evidence>
<name>A0A7H1MZP1_9PROT</name>
<keyword evidence="3" id="KW-1185">Reference proteome</keyword>
<reference evidence="2 3" key="1">
    <citation type="submission" date="2020-05" db="EMBL/GenBank/DDBJ databases">
        <title>Complete closed genome sequence of Defluviicoccus vanus.</title>
        <authorList>
            <person name="Bessarab I."/>
            <person name="Arumugam K."/>
            <person name="Maszenan A.M."/>
            <person name="Seviour R.J."/>
            <person name="Williams R.B."/>
        </authorList>
    </citation>
    <scope>NUCLEOTIDE SEQUENCE [LARGE SCALE GENOMIC DNA]</scope>
    <source>
        <strain evidence="2 3">Ben 114</strain>
    </source>
</reference>
<keyword evidence="1" id="KW-0812">Transmembrane</keyword>
<dbReference type="Proteomes" id="UP000516369">
    <property type="component" value="Chromosome"/>
</dbReference>
<protein>
    <submittedName>
        <fullName evidence="2">Uncharacterized protein</fullName>
    </submittedName>
</protein>
<dbReference type="AlphaFoldDB" id="A0A7H1MZP1"/>
<evidence type="ECO:0000313" key="2">
    <source>
        <dbReference type="EMBL" id="QNT68927.1"/>
    </source>
</evidence>
<sequence length="160" mass="16759">MSDRWAYALLVLIMTVVAATVGGVAVGTLGQLQIGERKAALLEATSLQAQQLQQYGADLLLGESLDSAATRRIERVLGGDARILIGRISGSQLEFLSIPGLQTAPMQPPPAADAALTMAMQRAWPVRPAPNGSPAKVVYPSFSPFVRSRSATSASSPKCA</sequence>
<keyword evidence="1" id="KW-0472">Membrane</keyword>
<dbReference type="KEGG" id="dvn:HQ394_05605"/>
<dbReference type="RefSeq" id="WP_190262437.1">
    <property type="nucleotide sequence ID" value="NZ_CP053923.1"/>
</dbReference>
<keyword evidence="1" id="KW-1133">Transmembrane helix</keyword>
<dbReference type="EMBL" id="CP053923">
    <property type="protein sequence ID" value="QNT68927.1"/>
    <property type="molecule type" value="Genomic_DNA"/>
</dbReference>
<proteinExistence type="predicted"/>
<accession>A0A7H1MZP1</accession>